<reference evidence="3" key="1">
    <citation type="submission" date="2022-11" db="UniProtKB">
        <authorList>
            <consortium name="WormBaseParasite"/>
        </authorList>
    </citation>
    <scope>IDENTIFICATION</scope>
</reference>
<keyword evidence="2" id="KW-1185">Reference proteome</keyword>
<sequence>MNPSISSIKSAAAATTVATTQFSTTYNSSPGRIVYFRSSSILQRPPVINRKFEQNSKTRITGFEFPRSAKLMPRREHTDGAQKKAGLQRNRQLAFIPGPVMLSDKFQQANIRNKSVESQFVRLRKLLGFTSDKKSAQLPVQWFTFPHGLLNFSNRLSTAVNIGAASQRQLLTTTAASILQNKKNSDKKDDNPRFGTMLPRQQQLQQETQLVAVQKMRQISTVSKPTAPLATFTEQPSPESSSSQGVSLPGPPGFLPPSDEVIAQLNGAQNFRALAESIQLGRHFKNDTN</sequence>
<evidence type="ECO:0000313" key="3">
    <source>
        <dbReference type="WBParaSite" id="sdigi.contig253.g6722.t1"/>
    </source>
</evidence>
<evidence type="ECO:0000256" key="1">
    <source>
        <dbReference type="SAM" id="MobiDB-lite"/>
    </source>
</evidence>
<accession>A0A915PMN0</accession>
<dbReference type="Proteomes" id="UP000887581">
    <property type="component" value="Unplaced"/>
</dbReference>
<feature type="region of interest" description="Disordered" evidence="1">
    <location>
        <begin position="224"/>
        <end position="259"/>
    </location>
</feature>
<protein>
    <submittedName>
        <fullName evidence="3">Uncharacterized protein</fullName>
    </submittedName>
</protein>
<organism evidence="2 3">
    <name type="scientific">Setaria digitata</name>
    <dbReference type="NCBI Taxonomy" id="48799"/>
    <lineage>
        <taxon>Eukaryota</taxon>
        <taxon>Metazoa</taxon>
        <taxon>Ecdysozoa</taxon>
        <taxon>Nematoda</taxon>
        <taxon>Chromadorea</taxon>
        <taxon>Rhabditida</taxon>
        <taxon>Spirurina</taxon>
        <taxon>Spiruromorpha</taxon>
        <taxon>Filarioidea</taxon>
        <taxon>Setariidae</taxon>
        <taxon>Setaria</taxon>
    </lineage>
</organism>
<feature type="compositionally biased region" description="Low complexity" evidence="1">
    <location>
        <begin position="236"/>
        <end position="248"/>
    </location>
</feature>
<dbReference type="AlphaFoldDB" id="A0A915PMN0"/>
<name>A0A915PMN0_9BILA</name>
<proteinExistence type="predicted"/>
<evidence type="ECO:0000313" key="2">
    <source>
        <dbReference type="Proteomes" id="UP000887581"/>
    </source>
</evidence>
<dbReference type="WBParaSite" id="sdigi.contig253.g6722.t1">
    <property type="protein sequence ID" value="sdigi.contig253.g6722.t1"/>
    <property type="gene ID" value="sdigi.contig253.g6722"/>
</dbReference>